<dbReference type="Proteomes" id="UP000588068">
    <property type="component" value="Unassembled WGS sequence"/>
</dbReference>
<feature type="transmembrane region" description="Helical" evidence="5">
    <location>
        <begin position="73"/>
        <end position="94"/>
    </location>
</feature>
<comment type="subcellular location">
    <subcellularLocation>
        <location evidence="1">Membrane</location>
        <topology evidence="1">Multi-pass membrane protein</topology>
    </subcellularLocation>
</comment>
<dbReference type="AlphaFoldDB" id="A0A841HJP8"/>
<dbReference type="InterPro" id="IPR052527">
    <property type="entry name" value="Metal_cation-efflux_comp"/>
</dbReference>
<feature type="transmembrane region" description="Helical" evidence="5">
    <location>
        <begin position="6"/>
        <end position="23"/>
    </location>
</feature>
<comment type="caution">
    <text evidence="6">The sequence shown here is derived from an EMBL/GenBank/DDBJ whole genome shotgun (WGS) entry which is preliminary data.</text>
</comment>
<dbReference type="EMBL" id="JACHHZ010000002">
    <property type="protein sequence ID" value="MBB6092609.1"/>
    <property type="molecule type" value="Genomic_DNA"/>
</dbReference>
<keyword evidence="7" id="KW-1185">Reference proteome</keyword>
<dbReference type="GO" id="GO:0004671">
    <property type="term" value="F:protein C-terminal S-isoprenylcysteine carboxyl O-methyltransferase activity"/>
    <property type="evidence" value="ECO:0007669"/>
    <property type="project" value="UniProtKB-EC"/>
</dbReference>
<feature type="transmembrane region" description="Helical" evidence="5">
    <location>
        <begin position="43"/>
        <end position="61"/>
    </location>
</feature>
<keyword evidence="2 5" id="KW-0812">Transmembrane</keyword>
<name>A0A841HJP8_9GAMM</name>
<dbReference type="EC" id="2.1.1.100" evidence="6"/>
<dbReference type="InterPro" id="IPR007269">
    <property type="entry name" value="ICMT_MeTrfase"/>
</dbReference>
<protein>
    <submittedName>
        <fullName evidence="6">Protein-S-isoprenylcysteine O-methyltransferase</fullName>
        <ecNumber evidence="6">2.1.1.100</ecNumber>
    </submittedName>
</protein>
<keyword evidence="4 5" id="KW-0472">Membrane</keyword>
<evidence type="ECO:0000313" key="7">
    <source>
        <dbReference type="Proteomes" id="UP000588068"/>
    </source>
</evidence>
<gene>
    <name evidence="6" type="ORF">HNQ60_001487</name>
</gene>
<dbReference type="Pfam" id="PF04140">
    <property type="entry name" value="ICMT"/>
    <property type="match status" value="1"/>
</dbReference>
<dbReference type="RefSeq" id="WP_184330397.1">
    <property type="nucleotide sequence ID" value="NZ_JACHHZ010000002.1"/>
</dbReference>
<evidence type="ECO:0000256" key="5">
    <source>
        <dbReference type="SAM" id="Phobius"/>
    </source>
</evidence>
<keyword evidence="6" id="KW-0489">Methyltransferase</keyword>
<keyword evidence="3 5" id="KW-1133">Transmembrane helix</keyword>
<dbReference type="Gene3D" id="1.20.120.1630">
    <property type="match status" value="1"/>
</dbReference>
<dbReference type="PANTHER" id="PTHR43847">
    <property type="entry name" value="BLL3993 PROTEIN"/>
    <property type="match status" value="1"/>
</dbReference>
<dbReference type="GO" id="GO:0016020">
    <property type="term" value="C:membrane"/>
    <property type="evidence" value="ECO:0007669"/>
    <property type="project" value="UniProtKB-SubCell"/>
</dbReference>
<proteinExistence type="predicted"/>
<evidence type="ECO:0000256" key="1">
    <source>
        <dbReference type="ARBA" id="ARBA00004141"/>
    </source>
</evidence>
<dbReference type="PANTHER" id="PTHR43847:SF1">
    <property type="entry name" value="BLL3993 PROTEIN"/>
    <property type="match status" value="1"/>
</dbReference>
<evidence type="ECO:0000256" key="4">
    <source>
        <dbReference type="ARBA" id="ARBA00023136"/>
    </source>
</evidence>
<dbReference type="GO" id="GO:0032259">
    <property type="term" value="P:methylation"/>
    <property type="evidence" value="ECO:0007669"/>
    <property type="project" value="UniProtKB-KW"/>
</dbReference>
<keyword evidence="6" id="KW-0808">Transferase</keyword>
<accession>A0A841HJP8</accession>
<evidence type="ECO:0000256" key="3">
    <source>
        <dbReference type="ARBA" id="ARBA00022989"/>
    </source>
</evidence>
<organism evidence="6 7">
    <name type="scientific">Povalibacter uvarum</name>
    <dbReference type="NCBI Taxonomy" id="732238"/>
    <lineage>
        <taxon>Bacteria</taxon>
        <taxon>Pseudomonadati</taxon>
        <taxon>Pseudomonadota</taxon>
        <taxon>Gammaproteobacteria</taxon>
        <taxon>Steroidobacterales</taxon>
        <taxon>Steroidobacteraceae</taxon>
        <taxon>Povalibacter</taxon>
    </lineage>
</organism>
<feature type="transmembrane region" description="Helical" evidence="5">
    <location>
        <begin position="127"/>
        <end position="156"/>
    </location>
</feature>
<reference evidence="6 7" key="1">
    <citation type="submission" date="2020-08" db="EMBL/GenBank/DDBJ databases">
        <title>Genomic Encyclopedia of Type Strains, Phase IV (KMG-IV): sequencing the most valuable type-strain genomes for metagenomic binning, comparative biology and taxonomic classification.</title>
        <authorList>
            <person name="Goeker M."/>
        </authorList>
    </citation>
    <scope>NUCLEOTIDE SEQUENCE [LARGE SCALE GENOMIC DNA]</scope>
    <source>
        <strain evidence="6 7">DSM 26723</strain>
    </source>
</reference>
<evidence type="ECO:0000313" key="6">
    <source>
        <dbReference type="EMBL" id="MBB6092609.1"/>
    </source>
</evidence>
<evidence type="ECO:0000256" key="2">
    <source>
        <dbReference type="ARBA" id="ARBA00022692"/>
    </source>
</evidence>
<sequence>MPLPEPQWIGLLFGVSEGLLSFLRRSRREATQTRDDRGSLRQIWRTILFGMLGATLLWKFLPQAQVPMTQALYVTGLAIFAFGLLLRWFSIIYLGRYFTVDVAVARDHKVIDTGPYRYVRHPSYTGVLVAFFGLGICVGNVASLIVMMSAVTFVFLRRIDIEEQVLKASLGEAYEDYTRRTWRLIPFVY</sequence>